<proteinExistence type="predicted"/>
<dbReference type="Gene3D" id="3.40.50.1110">
    <property type="entry name" value="SGNH hydrolase"/>
    <property type="match status" value="1"/>
</dbReference>
<dbReference type="InterPro" id="IPR013830">
    <property type="entry name" value="SGNH_hydro"/>
</dbReference>
<comment type="caution">
    <text evidence="3">The sequence shown here is derived from an EMBL/GenBank/DDBJ whole genome shotgun (WGS) entry which is preliminary data.</text>
</comment>
<dbReference type="eggNOG" id="COG2755">
    <property type="taxonomic scope" value="Bacteria"/>
</dbReference>
<feature type="chain" id="PRO_5003897621" evidence="1">
    <location>
        <begin position="22"/>
        <end position="241"/>
    </location>
</feature>
<evidence type="ECO:0000313" key="4">
    <source>
        <dbReference type="Proteomes" id="UP000006327"/>
    </source>
</evidence>
<keyword evidence="1" id="KW-0732">Signal</keyword>
<dbReference type="Pfam" id="PF13472">
    <property type="entry name" value="Lipase_GDSL_2"/>
    <property type="match status" value="1"/>
</dbReference>
<evidence type="ECO:0000313" key="3">
    <source>
        <dbReference type="EMBL" id="GAC18503.1"/>
    </source>
</evidence>
<dbReference type="EMBL" id="BAEO01000018">
    <property type="protein sequence ID" value="GAC18503.1"/>
    <property type="molecule type" value="Genomic_DNA"/>
</dbReference>
<gene>
    <name evidence="3" type="ORF">GARC_1530</name>
</gene>
<evidence type="ECO:0000259" key="2">
    <source>
        <dbReference type="Pfam" id="PF13472"/>
    </source>
</evidence>
<reference evidence="3 4" key="1">
    <citation type="journal article" date="2017" name="Antonie Van Leeuwenhoek">
        <title>Rhizobium rhizosphaerae sp. nov., a novel species isolated from rice rhizosphere.</title>
        <authorList>
            <person name="Zhao J.J."/>
            <person name="Zhang J."/>
            <person name="Zhang R.J."/>
            <person name="Zhang C.W."/>
            <person name="Yin H.Q."/>
            <person name="Zhang X.X."/>
        </authorList>
    </citation>
    <scope>NUCLEOTIDE SEQUENCE [LARGE SCALE GENOMIC DNA]</scope>
    <source>
        <strain evidence="3 4">BSs20135</strain>
    </source>
</reference>
<dbReference type="OrthoDB" id="5624617at2"/>
<feature type="domain" description="SGNH hydrolase-type esterase" evidence="2">
    <location>
        <begin position="59"/>
        <end position="224"/>
    </location>
</feature>
<dbReference type="RefSeq" id="WP_007618409.1">
    <property type="nucleotide sequence ID" value="NZ_BAEO01000018.1"/>
</dbReference>
<dbReference type="InterPro" id="IPR036514">
    <property type="entry name" value="SGNH_hydro_sf"/>
</dbReference>
<accession>K6YPD8</accession>
<dbReference type="InterPro" id="IPR051532">
    <property type="entry name" value="Ester_Hydrolysis_Enzymes"/>
</dbReference>
<sequence>MKNIVLIFALMFACCASSVSANEPASIVPTNKAATEWWMPRHEEKLLLKEQMGKVDLVFLGDSITHYWETKAPQVWQQYYAKRNALNLGFSADRTENVLWRLQNGEVANIDPKLLVLMIGTNNTGQRQDAPKDTALGIKKIIESLETKLPNTKVLLLAIFPRGATVDDPLRKINDEINLIIKDFDDGARVHYLDINHIFLDEKGNLSKSVMKDLLHPNKDQYQVWAEAIEPKITALMAEND</sequence>
<dbReference type="GO" id="GO:0003847">
    <property type="term" value="F:1-alkyl-2-acetylglycerophosphocholine esterase activity"/>
    <property type="evidence" value="ECO:0007669"/>
    <property type="project" value="UniProtKB-EC"/>
</dbReference>
<dbReference type="STRING" id="493475.GARC_1530"/>
<dbReference type="EC" id="3.1.1.47" evidence="3"/>
<name>K6YPD8_9ALTE</name>
<dbReference type="PANTHER" id="PTHR30383:SF32">
    <property type="entry name" value="SGNH-HYDROLASE"/>
    <property type="match status" value="1"/>
</dbReference>
<feature type="signal peptide" evidence="1">
    <location>
        <begin position="1"/>
        <end position="21"/>
    </location>
</feature>
<dbReference type="CDD" id="cd01820">
    <property type="entry name" value="PAF_acetylesterase_like"/>
    <property type="match status" value="1"/>
</dbReference>
<dbReference type="SUPFAM" id="SSF52266">
    <property type="entry name" value="SGNH hydrolase"/>
    <property type="match status" value="1"/>
</dbReference>
<organism evidence="3 4">
    <name type="scientific">Paraglaciecola arctica BSs20135</name>
    <dbReference type="NCBI Taxonomy" id="493475"/>
    <lineage>
        <taxon>Bacteria</taxon>
        <taxon>Pseudomonadati</taxon>
        <taxon>Pseudomonadota</taxon>
        <taxon>Gammaproteobacteria</taxon>
        <taxon>Alteromonadales</taxon>
        <taxon>Alteromonadaceae</taxon>
        <taxon>Paraglaciecola</taxon>
    </lineage>
</organism>
<evidence type="ECO:0000256" key="1">
    <source>
        <dbReference type="SAM" id="SignalP"/>
    </source>
</evidence>
<protein>
    <submittedName>
        <fullName evidence="3">1-alkyl-2-acetylglycerophosphocholine esterase</fullName>
        <ecNumber evidence="3">3.1.1.47</ecNumber>
    </submittedName>
</protein>
<dbReference type="GO" id="GO:0004622">
    <property type="term" value="F:phosphatidylcholine lysophospholipase activity"/>
    <property type="evidence" value="ECO:0007669"/>
    <property type="project" value="TreeGrafter"/>
</dbReference>
<dbReference type="Proteomes" id="UP000006327">
    <property type="component" value="Unassembled WGS sequence"/>
</dbReference>
<keyword evidence="4" id="KW-1185">Reference proteome</keyword>
<dbReference type="PANTHER" id="PTHR30383">
    <property type="entry name" value="THIOESTERASE 1/PROTEASE 1/LYSOPHOSPHOLIPASE L1"/>
    <property type="match status" value="1"/>
</dbReference>
<keyword evidence="3" id="KW-0378">Hydrolase</keyword>
<dbReference type="AlphaFoldDB" id="K6YPD8"/>